<dbReference type="EMBL" id="JAQPZS010000022">
    <property type="protein sequence ID" value="MEJ6497981.1"/>
    <property type="molecule type" value="Genomic_DNA"/>
</dbReference>
<dbReference type="Gene3D" id="3.40.50.300">
    <property type="entry name" value="P-loop containing nucleotide triphosphate hydrolases"/>
    <property type="match status" value="1"/>
</dbReference>
<comment type="caution">
    <text evidence="2">The sequence shown here is derived from an EMBL/GenBank/DDBJ whole genome shotgun (WGS) entry which is preliminary data.</text>
</comment>
<sequence>MVSVDINRVFAEITQDDLNKDDAYLLPDNRYGAKSWAELDDCQCVVILGEGKCGKTFEFQKQDNLLKDQNKYSFFIALEQLQDFDFLEVITDTEELQFEEWKGTDQEACFFLDAVDELKLRSGTLRSALRRIKHAIGIAQLPQAKFYISCRPNDWNDEIDILALRTLVATRETGKKEYEDFIDGEEELKRIVSNENTTSMHESNEEASKQSAIKIYSLLPFDNGGIEQFANRYAPEHYEEFINYLNEKELWHLYRLPYEILSALDQLSTDGKLGDLQEQLDFGISQKLKERLLLRGGLLSETRALEAVERIAFALFMMQRRSISLEATPGKPHLVSISEILTDFSPTELDELIRKPIFTITGVKQYRFHHRASQEYLAAKQLKKLKENGLKTNDLFNFLFAEIGGEKVLIPSMEPITAWMALWNRDIFNEVKTRSPALMFRQGMPALLDIEQRAELIRCFVNKYSQNSGWSGVGIGQRELQKIASPELSGVIRECWDEAYQGYETRELLIELIYFTPLVDCTDLAKQALHDCDLNMAHRVYAAWTILEFGSVEDKKELGKFVLSDEWPQRLRRQLISKLLPESITLDEFIALAQELEEVSNNVHGLGYELYKCVESEAIDLKSVATIRDGFSQIIWENRTEESRIFRADSKYQHFADAVYCSCSKTVPYSKEEFEDWAWSLAVAFHFSEYQESIIARDEVKALKDTLKTSLVHREAYYWACLKLATALEGEIDLLISDYHIDHPNLLNPFGENDIPWLLDALTNSKSKDMRDASICKLLRLITIQKLPKLEETLIELISADSEYYPYLQRKLHPVPIEPDEYEREIKQRQKEANEKEEERKTGLNGESKF</sequence>
<feature type="region of interest" description="Disordered" evidence="1">
    <location>
        <begin position="825"/>
        <end position="850"/>
    </location>
</feature>
<evidence type="ECO:0000313" key="3">
    <source>
        <dbReference type="Proteomes" id="UP001377972"/>
    </source>
</evidence>
<gene>
    <name evidence="2" type="ORF">PQI24_18215</name>
</gene>
<protein>
    <recommendedName>
        <fullName evidence="4">NACHT domain-containing protein</fullName>
    </recommendedName>
</protein>
<organism evidence="2 3">
    <name type="scientific">Pseudoalteromonas lipolytica</name>
    <dbReference type="NCBI Taxonomy" id="570156"/>
    <lineage>
        <taxon>Bacteria</taxon>
        <taxon>Pseudomonadati</taxon>
        <taxon>Pseudomonadota</taxon>
        <taxon>Gammaproteobacteria</taxon>
        <taxon>Alteromonadales</taxon>
        <taxon>Pseudoalteromonadaceae</taxon>
        <taxon>Pseudoalteromonas</taxon>
    </lineage>
</organism>
<dbReference type="InterPro" id="IPR027417">
    <property type="entry name" value="P-loop_NTPase"/>
</dbReference>
<accession>A0ABU8SY66</accession>
<name>A0ABU8SY66_9GAMM</name>
<dbReference type="Proteomes" id="UP001377972">
    <property type="component" value="Unassembled WGS sequence"/>
</dbReference>
<proteinExistence type="predicted"/>
<evidence type="ECO:0000313" key="2">
    <source>
        <dbReference type="EMBL" id="MEJ6497981.1"/>
    </source>
</evidence>
<evidence type="ECO:0000256" key="1">
    <source>
        <dbReference type="SAM" id="MobiDB-lite"/>
    </source>
</evidence>
<keyword evidence="3" id="KW-1185">Reference proteome</keyword>
<reference evidence="2 3" key="1">
    <citation type="submission" date="2023-01" db="EMBL/GenBank/DDBJ databases">
        <title>Trichodesmium-associated heterotrophic epibiont bacteria.</title>
        <authorList>
            <person name="Cleveland C.S."/>
            <person name="Webb E.A."/>
        </authorList>
    </citation>
    <scope>NUCLEOTIDE SEQUENCE [LARGE SCALE GENOMIC DNA]</scope>
    <source>
        <strain evidence="2 3">USCH2</strain>
    </source>
</reference>
<dbReference type="RefSeq" id="WP_339981930.1">
    <property type="nucleotide sequence ID" value="NZ_JAQPZS010000022.1"/>
</dbReference>
<evidence type="ECO:0008006" key="4">
    <source>
        <dbReference type="Google" id="ProtNLM"/>
    </source>
</evidence>